<evidence type="ECO:0000313" key="2">
    <source>
        <dbReference type="EMBL" id="ABS61840.1"/>
    </source>
</evidence>
<dbReference type="AlphaFoldDB" id="A7HPK7"/>
<organism evidence="2 3">
    <name type="scientific">Parvibaculum lavamentivorans (strain DS-1 / DSM 13023 / NCIMB 13966)</name>
    <dbReference type="NCBI Taxonomy" id="402881"/>
    <lineage>
        <taxon>Bacteria</taxon>
        <taxon>Pseudomonadati</taxon>
        <taxon>Pseudomonadota</taxon>
        <taxon>Alphaproteobacteria</taxon>
        <taxon>Hyphomicrobiales</taxon>
        <taxon>Parvibaculaceae</taxon>
        <taxon>Parvibaculum</taxon>
    </lineage>
</organism>
<dbReference type="InterPro" id="IPR009956">
    <property type="entry name" value="Post-segregation_anti-tox_CcdA"/>
</dbReference>
<dbReference type="EMBL" id="CP000774">
    <property type="protein sequence ID" value="ABS61840.1"/>
    <property type="molecule type" value="Genomic_DNA"/>
</dbReference>
<evidence type="ECO:0000313" key="3">
    <source>
        <dbReference type="Proteomes" id="UP000006377"/>
    </source>
</evidence>
<reference evidence="2 3" key="1">
    <citation type="journal article" date="2011" name="Stand. Genomic Sci.">
        <title>Complete genome sequence of Parvibaculum lavamentivorans type strain (DS-1(T)).</title>
        <authorList>
            <person name="Schleheck D."/>
            <person name="Weiss M."/>
            <person name="Pitluck S."/>
            <person name="Bruce D."/>
            <person name="Land M.L."/>
            <person name="Han S."/>
            <person name="Saunders E."/>
            <person name="Tapia R."/>
            <person name="Detter C."/>
            <person name="Brettin T."/>
            <person name="Han J."/>
            <person name="Woyke T."/>
            <person name="Goodwin L."/>
            <person name="Pennacchio L."/>
            <person name="Nolan M."/>
            <person name="Cook A.M."/>
            <person name="Kjelleberg S."/>
            <person name="Thomas T."/>
        </authorList>
    </citation>
    <scope>NUCLEOTIDE SEQUENCE [LARGE SCALE GENOMIC DNA]</scope>
    <source>
        <strain evidence="3">DS-1 / DSM 13023 / NCIMB 13966</strain>
    </source>
</reference>
<dbReference type="STRING" id="402881.Plav_0217"/>
<dbReference type="KEGG" id="pla:Plav_0217"/>
<sequence>MRMPKKAVNLSIDADLLAKARALDINLSATFEEVLRTRAREEERKRWVEENRDAIEAFNRRIERDGVWSDGLRRF</sequence>
<keyword evidence="1" id="KW-1277">Toxin-antitoxin system</keyword>
<evidence type="ECO:0000256" key="1">
    <source>
        <dbReference type="ARBA" id="ARBA00022649"/>
    </source>
</evidence>
<name>A7HPK7_PARL1</name>
<dbReference type="Proteomes" id="UP000006377">
    <property type="component" value="Chromosome"/>
</dbReference>
<keyword evidence="3" id="KW-1185">Reference proteome</keyword>
<gene>
    <name evidence="2" type="ordered locus">Plav_0217</name>
</gene>
<dbReference type="Pfam" id="PF07362">
    <property type="entry name" value="CcdA"/>
    <property type="match status" value="1"/>
</dbReference>
<accession>A7HPK7</accession>
<proteinExistence type="predicted"/>
<protein>
    <submittedName>
        <fullName evidence="2">Post-segregation antitoxin CcdA</fullName>
    </submittedName>
</protein>
<dbReference type="eggNOG" id="COG5302">
    <property type="taxonomic scope" value="Bacteria"/>
</dbReference>
<dbReference type="HOGENOM" id="CLU_157097_2_1_5"/>
<dbReference type="OrthoDB" id="7191115at2"/>